<dbReference type="InterPro" id="IPR054728">
    <property type="entry name" value="RsmB-like_ferredoxin"/>
</dbReference>
<accession>A0A840CJJ7</accession>
<comment type="similarity">
    <text evidence="5">Belongs to the class I-like SAM-binding methyltransferase superfamily. RsmB/NOP family.</text>
</comment>
<dbReference type="InterPro" id="IPR049560">
    <property type="entry name" value="MeTrfase_RsmB-F_NOP2_cat"/>
</dbReference>
<evidence type="ECO:0000256" key="5">
    <source>
        <dbReference type="PROSITE-ProRule" id="PRU01023"/>
    </source>
</evidence>
<feature type="active site" description="Nucleophile" evidence="5">
    <location>
        <position position="344"/>
    </location>
</feature>
<feature type="domain" description="SAM-dependent MTase RsmB/NOP-type" evidence="6">
    <location>
        <begin position="138"/>
        <end position="390"/>
    </location>
</feature>
<evidence type="ECO:0000259" key="6">
    <source>
        <dbReference type="PROSITE" id="PS51686"/>
    </source>
</evidence>
<evidence type="ECO:0000256" key="3">
    <source>
        <dbReference type="ARBA" id="ARBA00022691"/>
    </source>
</evidence>
<dbReference type="GO" id="GO:0008173">
    <property type="term" value="F:RNA methyltransferase activity"/>
    <property type="evidence" value="ECO:0007669"/>
    <property type="project" value="InterPro"/>
</dbReference>
<evidence type="ECO:0000256" key="4">
    <source>
        <dbReference type="ARBA" id="ARBA00022884"/>
    </source>
</evidence>
<evidence type="ECO:0000256" key="2">
    <source>
        <dbReference type="ARBA" id="ARBA00022679"/>
    </source>
</evidence>
<dbReference type="InterPro" id="IPR029063">
    <property type="entry name" value="SAM-dependent_MTases_sf"/>
</dbReference>
<feature type="binding site" evidence="5">
    <location>
        <position position="291"/>
    </location>
    <ligand>
        <name>S-adenosyl-L-methionine</name>
        <dbReference type="ChEBI" id="CHEBI:59789"/>
    </ligand>
</feature>
<proteinExistence type="inferred from homology"/>
<keyword evidence="4 5" id="KW-0694">RNA-binding</keyword>
<dbReference type="Gene3D" id="3.40.50.150">
    <property type="entry name" value="Vaccinia Virus protein VP39"/>
    <property type="match status" value="1"/>
</dbReference>
<keyword evidence="2 5" id="KW-0808">Transferase</keyword>
<dbReference type="AlphaFoldDB" id="A0A840CJJ7"/>
<dbReference type="Pfam" id="PF01189">
    <property type="entry name" value="Methyltr_RsmB-F"/>
    <property type="match status" value="1"/>
</dbReference>
<dbReference type="Proteomes" id="UP000585681">
    <property type="component" value="Unassembled WGS sequence"/>
</dbReference>
<organism evidence="7 8">
    <name type="scientific">Actibacterium naphthalenivorans</name>
    <dbReference type="NCBI Taxonomy" id="1614693"/>
    <lineage>
        <taxon>Bacteria</taxon>
        <taxon>Pseudomonadati</taxon>
        <taxon>Pseudomonadota</taxon>
        <taxon>Alphaproteobacteria</taxon>
        <taxon>Rhodobacterales</taxon>
        <taxon>Roseobacteraceae</taxon>
        <taxon>Actibacterium</taxon>
    </lineage>
</organism>
<dbReference type="GO" id="GO:0001510">
    <property type="term" value="P:RNA methylation"/>
    <property type="evidence" value="ECO:0007669"/>
    <property type="project" value="InterPro"/>
</dbReference>
<name>A0A840CJJ7_9RHOB</name>
<dbReference type="PROSITE" id="PS51686">
    <property type="entry name" value="SAM_MT_RSMB_NOP"/>
    <property type="match status" value="1"/>
</dbReference>
<dbReference type="PANTHER" id="PTHR22807:SF53">
    <property type="entry name" value="RIBOSOMAL RNA SMALL SUBUNIT METHYLTRANSFERASE B-RELATED"/>
    <property type="match status" value="1"/>
</dbReference>
<dbReference type="GO" id="GO:0003723">
    <property type="term" value="F:RNA binding"/>
    <property type="evidence" value="ECO:0007669"/>
    <property type="project" value="UniProtKB-UniRule"/>
</dbReference>
<evidence type="ECO:0000313" key="8">
    <source>
        <dbReference type="Proteomes" id="UP000585681"/>
    </source>
</evidence>
<dbReference type="Pfam" id="PF22458">
    <property type="entry name" value="RsmF-B_ferredox"/>
    <property type="match status" value="1"/>
</dbReference>
<keyword evidence="3 5" id="KW-0949">S-adenosyl-L-methionine</keyword>
<dbReference type="EMBL" id="JACIEQ010000002">
    <property type="protein sequence ID" value="MBB4022277.1"/>
    <property type="molecule type" value="Genomic_DNA"/>
</dbReference>
<dbReference type="PANTHER" id="PTHR22807">
    <property type="entry name" value="NOP2 YEAST -RELATED NOL1/NOP2/FMU SUN DOMAIN-CONTAINING"/>
    <property type="match status" value="1"/>
</dbReference>
<dbReference type="SUPFAM" id="SSF53335">
    <property type="entry name" value="S-adenosyl-L-methionine-dependent methyltransferases"/>
    <property type="match status" value="1"/>
</dbReference>
<gene>
    <name evidence="7" type="ORF">GGR17_002086</name>
</gene>
<keyword evidence="8" id="KW-1185">Reference proteome</keyword>
<dbReference type="InterPro" id="IPR023267">
    <property type="entry name" value="RCMT"/>
</dbReference>
<reference evidence="7" key="1">
    <citation type="submission" date="2020-08" db="EMBL/GenBank/DDBJ databases">
        <title>Genomic Encyclopedia of Type Strains, Phase IV (KMG-IV): sequencing the most valuable type-strain genomes for metagenomic binning, comparative biology and taxonomic classification.</title>
        <authorList>
            <person name="Goeker M."/>
        </authorList>
    </citation>
    <scope>NUCLEOTIDE SEQUENCE [LARGE SCALE GENOMIC DNA]</scope>
    <source>
        <strain evidence="7">DSM 105040</strain>
    </source>
</reference>
<dbReference type="Gene3D" id="3.30.70.1170">
    <property type="entry name" value="Sun protein, domain 3"/>
    <property type="match status" value="1"/>
</dbReference>
<dbReference type="PRINTS" id="PR02008">
    <property type="entry name" value="RCMTFAMILY"/>
</dbReference>
<evidence type="ECO:0000256" key="1">
    <source>
        <dbReference type="ARBA" id="ARBA00022603"/>
    </source>
</evidence>
<comment type="caution">
    <text evidence="5">Lacks conserved residue(s) required for the propagation of feature annotation.</text>
</comment>
<dbReference type="InterPro" id="IPR001678">
    <property type="entry name" value="MeTrfase_RsmB-F_NOP2_dom"/>
</dbReference>
<keyword evidence="1 5" id="KW-0489">Methyltransferase</keyword>
<feature type="binding site" evidence="5">
    <location>
        <position position="251"/>
    </location>
    <ligand>
        <name>S-adenosyl-L-methionine</name>
        <dbReference type="ChEBI" id="CHEBI:59789"/>
    </ligand>
</feature>
<dbReference type="EC" id="2.1.1.176" evidence="7"/>
<protein>
    <submittedName>
        <fullName evidence="7">16S rRNA (Cytosine967-C5)-methyltransferase</fullName>
        <ecNumber evidence="7">2.1.1.176</ecNumber>
    </submittedName>
</protein>
<dbReference type="RefSeq" id="WP_054538914.1">
    <property type="nucleotide sequence ID" value="NZ_JACIEQ010000002.1"/>
</dbReference>
<comment type="caution">
    <text evidence="7">The sequence shown here is derived from an EMBL/GenBank/DDBJ whole genome shotgun (WGS) entry which is preliminary data.</text>
</comment>
<evidence type="ECO:0000313" key="7">
    <source>
        <dbReference type="EMBL" id="MBB4022277.1"/>
    </source>
</evidence>
<sequence>MKPAARIAAAIDILDGVLAGAPAEKLLTTWGRQNRFAGSKDRAAIRDHVFDALRCRRSFAALGGRETGRGLMLGALRAAGVDPAEVFSGEAYAPPPLSDAEQALTVTPADLPENVALDCPDWLAPLLRGSLGPDFAPVMQALRQRAPVFLRVNLRRGTRDEAMQTLAQEGITTTPHPLSPTALEVRTNPRRVQTSAAYASGLVELQDAASQAVVDMLPVAAVQRVLDYCAGGGGKTLAMAARADARFFAHDAQPRRMRDLPARAARAGVSVTMLAPDEPEAAAPFDLVLCDVPCSGSGAWRRSPEGKWMLQESDMAQLLAVQSEILDRAAPLVGPDGHLAYATCSILDAENGDQISAFLARTPGWKQIASRRLTPLDGGDGFFVAVLRRG</sequence>